<dbReference type="EMBL" id="BALE01000010">
    <property type="protein sequence ID" value="GAN53688.1"/>
    <property type="molecule type" value="Genomic_DNA"/>
</dbReference>
<dbReference type="SUPFAM" id="SSF55103">
    <property type="entry name" value="FAD-linked oxidases, C-terminal domain"/>
    <property type="match status" value="1"/>
</dbReference>
<proteinExistence type="inferred from homology"/>
<keyword evidence="2" id="KW-0285">Flavoprotein</keyword>
<dbReference type="SUPFAM" id="SSF56176">
    <property type="entry name" value="FAD-binding/transporter-associated domain-like"/>
    <property type="match status" value="1"/>
</dbReference>
<dbReference type="PROSITE" id="PS51387">
    <property type="entry name" value="FAD_PCMH"/>
    <property type="match status" value="1"/>
</dbReference>
<dbReference type="InterPro" id="IPR051264">
    <property type="entry name" value="FAD-oxidored/transferase_4"/>
</dbReference>
<dbReference type="STRING" id="1231623.Tasa_010_235"/>
<dbReference type="InterPro" id="IPR016171">
    <property type="entry name" value="Vanillyl_alc_oxidase_C-sub2"/>
</dbReference>
<keyword evidence="3" id="KW-0274">FAD</keyword>
<dbReference type="AlphaFoldDB" id="A0A0D6MK84"/>
<dbReference type="Gene3D" id="1.10.45.10">
    <property type="entry name" value="Vanillyl-alcohol Oxidase, Chain A, domain 4"/>
    <property type="match status" value="1"/>
</dbReference>
<gene>
    <name evidence="5" type="ORF">Tasa_010_235</name>
</gene>
<dbReference type="InterPro" id="IPR016167">
    <property type="entry name" value="FAD-bd_PCMH_sub1"/>
</dbReference>
<dbReference type="InterPro" id="IPR016166">
    <property type="entry name" value="FAD-bd_PCMH"/>
</dbReference>
<evidence type="ECO:0000313" key="6">
    <source>
        <dbReference type="Proteomes" id="UP000032679"/>
    </source>
</evidence>
<feature type="domain" description="FAD-binding PCMH-type" evidence="4">
    <location>
        <begin position="38"/>
        <end position="219"/>
    </location>
</feature>
<dbReference type="Pfam" id="PF02913">
    <property type="entry name" value="FAD-oxidase_C"/>
    <property type="match status" value="1"/>
</dbReference>
<dbReference type="InterPro" id="IPR004113">
    <property type="entry name" value="FAD-bd_oxidored_4_C"/>
</dbReference>
<accession>A0A0D6MK84</accession>
<evidence type="ECO:0000256" key="3">
    <source>
        <dbReference type="ARBA" id="ARBA00022827"/>
    </source>
</evidence>
<dbReference type="Pfam" id="PF01565">
    <property type="entry name" value="FAD_binding_4"/>
    <property type="match status" value="1"/>
</dbReference>
<sequence length="484" mass="50415">MPASISLLEDLAANLSPGGLLTEAGDVAPYCTDWRGLFHGEACAVMRPADTAELARAVTICAAHGARIVPQGGNTGLCGGATPPDHGLNVVLVLSRLNRIVSIDPVGQTMVVEAGVTLAAAQNAARDAGLMLPLSIAAEGTAQIGGLIATNAGGTRTVRYGNMRELTLGLEAVTADGDVLDLMRPLRKDNTGYALKHLLIGSEGTLGIVTRAIIQLQPKLAHTEVALCAVPDAGAALDLFAALRARDPMAVEAFEFMSGAGMALTCEMIPEVGWPLSETPGTSDYVLIELGTRDPSRDLRTLMEAVLEDTLDRGVVIDAVLAESETQSQGLWRLREEHTEAQKRAGASIKNDVSVPVPAIPELIARATAACEALCPGIRCVPFGHMGDGNIHFNLVQPADAAGADFLALSPSLMAAVNDVVRALNGSFSAEHGVGQLKTKMMPDWRGGTELALMRAIRTAFDPASRLNPGKVLPADPASSPKAG</sequence>
<dbReference type="GO" id="GO:0071949">
    <property type="term" value="F:FAD binding"/>
    <property type="evidence" value="ECO:0007669"/>
    <property type="project" value="InterPro"/>
</dbReference>
<reference evidence="5 6" key="1">
    <citation type="submission" date="2012-10" db="EMBL/GenBank/DDBJ databases">
        <title>Genome sequencing of Tanticharoenia sakaeratensis NBRC 103193.</title>
        <authorList>
            <person name="Azuma Y."/>
            <person name="Hadano H."/>
            <person name="Hirakawa H."/>
            <person name="Matsushita K."/>
        </authorList>
    </citation>
    <scope>NUCLEOTIDE SEQUENCE [LARGE SCALE GENOMIC DNA]</scope>
    <source>
        <strain evidence="5 6">NBRC 103193</strain>
    </source>
</reference>
<dbReference type="GO" id="GO:0003824">
    <property type="term" value="F:catalytic activity"/>
    <property type="evidence" value="ECO:0007669"/>
    <property type="project" value="InterPro"/>
</dbReference>
<dbReference type="RefSeq" id="WP_048847829.1">
    <property type="nucleotide sequence ID" value="NZ_BALE01000010.1"/>
</dbReference>
<protein>
    <submittedName>
        <fullName evidence="5">FAD linked oxidase domain protein</fullName>
    </submittedName>
</protein>
<name>A0A0D6MK84_9PROT</name>
<dbReference type="Gene3D" id="3.30.70.2190">
    <property type="match status" value="1"/>
</dbReference>
<evidence type="ECO:0000256" key="2">
    <source>
        <dbReference type="ARBA" id="ARBA00022630"/>
    </source>
</evidence>
<dbReference type="Proteomes" id="UP000032679">
    <property type="component" value="Unassembled WGS sequence"/>
</dbReference>
<organism evidence="5 6">
    <name type="scientific">Tanticharoenia sakaeratensis NBRC 103193</name>
    <dbReference type="NCBI Taxonomy" id="1231623"/>
    <lineage>
        <taxon>Bacteria</taxon>
        <taxon>Pseudomonadati</taxon>
        <taxon>Pseudomonadota</taxon>
        <taxon>Alphaproteobacteria</taxon>
        <taxon>Acetobacterales</taxon>
        <taxon>Acetobacteraceae</taxon>
        <taxon>Tanticharoenia</taxon>
    </lineage>
</organism>
<dbReference type="Gene3D" id="3.30.70.2740">
    <property type="match status" value="1"/>
</dbReference>
<evidence type="ECO:0000256" key="1">
    <source>
        <dbReference type="ARBA" id="ARBA00008000"/>
    </source>
</evidence>
<dbReference type="InterPro" id="IPR006094">
    <property type="entry name" value="Oxid_FAD_bind_N"/>
</dbReference>
<dbReference type="InterPro" id="IPR036318">
    <property type="entry name" value="FAD-bd_PCMH-like_sf"/>
</dbReference>
<dbReference type="InterPro" id="IPR016164">
    <property type="entry name" value="FAD-linked_Oxase-like_C"/>
</dbReference>
<dbReference type="Gene3D" id="3.30.43.10">
    <property type="entry name" value="Uridine Diphospho-n-acetylenolpyruvylglucosamine Reductase, domain 2"/>
    <property type="match status" value="1"/>
</dbReference>
<dbReference type="GO" id="GO:0022904">
    <property type="term" value="P:respiratory electron transport chain"/>
    <property type="evidence" value="ECO:0007669"/>
    <property type="project" value="TreeGrafter"/>
</dbReference>
<dbReference type="OrthoDB" id="9815648at2"/>
<comment type="caution">
    <text evidence="5">The sequence shown here is derived from an EMBL/GenBank/DDBJ whole genome shotgun (WGS) entry which is preliminary data.</text>
</comment>
<dbReference type="PANTHER" id="PTHR43716">
    <property type="entry name" value="D-2-HYDROXYGLUTARATE DEHYDROGENASE, MITOCHONDRIAL"/>
    <property type="match status" value="1"/>
</dbReference>
<dbReference type="InterPro" id="IPR016169">
    <property type="entry name" value="FAD-bd_PCMH_sub2"/>
</dbReference>
<keyword evidence="6" id="KW-1185">Reference proteome</keyword>
<comment type="similarity">
    <text evidence="1">Belongs to the FAD-binding oxidoreductase/transferase type 4 family.</text>
</comment>
<dbReference type="Gene3D" id="3.30.465.10">
    <property type="match status" value="1"/>
</dbReference>
<evidence type="ECO:0000313" key="5">
    <source>
        <dbReference type="EMBL" id="GAN53688.1"/>
    </source>
</evidence>
<dbReference type="PANTHER" id="PTHR43716:SF2">
    <property type="entry name" value="BLL6224 PROTEIN"/>
    <property type="match status" value="1"/>
</dbReference>
<evidence type="ECO:0000259" key="4">
    <source>
        <dbReference type="PROSITE" id="PS51387"/>
    </source>
</evidence>